<accession>A0A485L7S9</accession>
<dbReference type="Pfam" id="PF00144">
    <property type="entry name" value="Beta-lactamase"/>
    <property type="match status" value="1"/>
</dbReference>
<reference evidence="3 4" key="1">
    <citation type="submission" date="2019-03" db="EMBL/GenBank/DDBJ databases">
        <authorList>
            <person name="Gaulin E."/>
            <person name="Dumas B."/>
        </authorList>
    </citation>
    <scope>NUCLEOTIDE SEQUENCE [LARGE SCALE GENOMIC DNA]</scope>
    <source>
        <strain evidence="3">CBS 568.67</strain>
    </source>
</reference>
<reference evidence="2" key="2">
    <citation type="submission" date="2019-06" db="EMBL/GenBank/DDBJ databases">
        <title>Genomics analysis of Aphanomyces spp. identifies a new class of oomycete effector associated with host adaptation.</title>
        <authorList>
            <person name="Gaulin E."/>
        </authorList>
    </citation>
    <scope>NUCLEOTIDE SEQUENCE</scope>
    <source>
        <strain evidence="2">CBS 578.67</strain>
    </source>
</reference>
<dbReference type="PANTHER" id="PTHR46825:SF9">
    <property type="entry name" value="BETA-LACTAMASE-RELATED DOMAIN-CONTAINING PROTEIN"/>
    <property type="match status" value="1"/>
</dbReference>
<evidence type="ECO:0000259" key="1">
    <source>
        <dbReference type="Pfam" id="PF00144"/>
    </source>
</evidence>
<sequence length="550" mass="60124">MAMRAAIYLVGLLFAGITLWAITLPTSSSLSSFQHVFTGAKSRQRTIEEKRAMALAFVQTQLQANSLIPGLSFSVVYQNETVIATGFGTKQFGNPNSPLTGHSVLQIGSFTKTFTALGIGKLVDDGLVKWSDTVKQHLPWFRLMDKYAEQYTTLADLLAMNSVFGNHEGDMMFFLGAAPTEKVLVERLAFFNTTRPLRAGYAYSNLNFAILGQVIEHVTHQPWFAFIKTTFFDPLGMNETFGRPSDVTNMDELSSGHCSCDNRIHGPYSIASSTVGTAPLDDYSAEGSILTSANDLAKFSHFLLNRGRGILKSPKIIQEMTTGHTILPNAVDGIDFKGDTFHPDGSVQGIGYGIGTVGNVMYGYDFYDKNGGTLAMHHHNGFVPSQGLGVTLGVNVHMESGVDNALLERMRTYVLGIFLDVPQSTLDATWDEAMAQFHPPQGLECDPHFIDGQPSGEPIPLETQTLLVGTYMASESPRYNGNLTVFKQGQDLMLHYGVFTKPLLGDKQDPTMLVWTVDLGISTASFFLTDLNTSKQALTYPGLATFVRVA</sequence>
<gene>
    <name evidence="3" type="primary">Aste57867_17115</name>
    <name evidence="2" type="ORF">As57867_017056</name>
    <name evidence="3" type="ORF">ASTE57867_17115</name>
</gene>
<dbReference type="AlphaFoldDB" id="A0A485L7S9"/>
<dbReference type="OrthoDB" id="58460at2759"/>
<dbReference type="Gene3D" id="3.40.710.10">
    <property type="entry name" value="DD-peptidase/beta-lactamase superfamily"/>
    <property type="match status" value="1"/>
</dbReference>
<organism evidence="3 4">
    <name type="scientific">Aphanomyces stellatus</name>
    <dbReference type="NCBI Taxonomy" id="120398"/>
    <lineage>
        <taxon>Eukaryota</taxon>
        <taxon>Sar</taxon>
        <taxon>Stramenopiles</taxon>
        <taxon>Oomycota</taxon>
        <taxon>Saprolegniomycetes</taxon>
        <taxon>Saprolegniales</taxon>
        <taxon>Verrucalvaceae</taxon>
        <taxon>Aphanomyces</taxon>
    </lineage>
</organism>
<dbReference type="PANTHER" id="PTHR46825">
    <property type="entry name" value="D-ALANYL-D-ALANINE-CARBOXYPEPTIDASE/ENDOPEPTIDASE AMPH"/>
    <property type="match status" value="1"/>
</dbReference>
<name>A0A485L7S9_9STRA</name>
<dbReference type="InterPro" id="IPR001466">
    <property type="entry name" value="Beta-lactam-related"/>
</dbReference>
<evidence type="ECO:0000313" key="3">
    <source>
        <dbReference type="EMBL" id="VFT93873.1"/>
    </source>
</evidence>
<feature type="domain" description="Beta-lactamase-related" evidence="1">
    <location>
        <begin position="61"/>
        <end position="395"/>
    </location>
</feature>
<keyword evidence="4" id="KW-1185">Reference proteome</keyword>
<dbReference type="EMBL" id="CAADRA010006056">
    <property type="protein sequence ID" value="VFT93873.1"/>
    <property type="molecule type" value="Genomic_DNA"/>
</dbReference>
<dbReference type="InterPro" id="IPR050491">
    <property type="entry name" value="AmpC-like"/>
</dbReference>
<dbReference type="SUPFAM" id="SSF56601">
    <property type="entry name" value="beta-lactamase/transpeptidase-like"/>
    <property type="match status" value="1"/>
</dbReference>
<dbReference type="InterPro" id="IPR012338">
    <property type="entry name" value="Beta-lactam/transpept-like"/>
</dbReference>
<dbReference type="Proteomes" id="UP000332933">
    <property type="component" value="Unassembled WGS sequence"/>
</dbReference>
<evidence type="ECO:0000313" key="4">
    <source>
        <dbReference type="Proteomes" id="UP000332933"/>
    </source>
</evidence>
<evidence type="ECO:0000313" key="2">
    <source>
        <dbReference type="EMBL" id="KAF0691703.1"/>
    </source>
</evidence>
<dbReference type="EMBL" id="VJMH01006035">
    <property type="protein sequence ID" value="KAF0691703.1"/>
    <property type="molecule type" value="Genomic_DNA"/>
</dbReference>
<proteinExistence type="predicted"/>
<protein>
    <submittedName>
        <fullName evidence="3">Aste57867_17115 protein</fullName>
    </submittedName>
</protein>